<gene>
    <name evidence="1" type="ORF">SPARVUS_LOCUS8255257</name>
</gene>
<keyword evidence="2" id="KW-1185">Reference proteome</keyword>
<sequence>MSTELPEITRSVATSVYCAFQHALTPLCHFVWHSTCSQLLPLCYNATSS</sequence>
<evidence type="ECO:0000313" key="2">
    <source>
        <dbReference type="Proteomes" id="UP001162483"/>
    </source>
</evidence>
<name>A0ABN9DTK5_9NEOB</name>
<accession>A0ABN9DTK5</accession>
<protein>
    <submittedName>
        <fullName evidence="1">Uncharacterized protein</fullName>
    </submittedName>
</protein>
<organism evidence="1 2">
    <name type="scientific">Staurois parvus</name>
    <dbReference type="NCBI Taxonomy" id="386267"/>
    <lineage>
        <taxon>Eukaryota</taxon>
        <taxon>Metazoa</taxon>
        <taxon>Chordata</taxon>
        <taxon>Craniata</taxon>
        <taxon>Vertebrata</taxon>
        <taxon>Euteleostomi</taxon>
        <taxon>Amphibia</taxon>
        <taxon>Batrachia</taxon>
        <taxon>Anura</taxon>
        <taxon>Neobatrachia</taxon>
        <taxon>Ranoidea</taxon>
        <taxon>Ranidae</taxon>
        <taxon>Staurois</taxon>
    </lineage>
</organism>
<evidence type="ECO:0000313" key="1">
    <source>
        <dbReference type="EMBL" id="CAI9575859.1"/>
    </source>
</evidence>
<dbReference type="Proteomes" id="UP001162483">
    <property type="component" value="Unassembled WGS sequence"/>
</dbReference>
<proteinExistence type="predicted"/>
<reference evidence="1" key="1">
    <citation type="submission" date="2023-05" db="EMBL/GenBank/DDBJ databases">
        <authorList>
            <person name="Stuckert A."/>
        </authorList>
    </citation>
    <scope>NUCLEOTIDE SEQUENCE</scope>
</reference>
<comment type="caution">
    <text evidence="1">The sequence shown here is derived from an EMBL/GenBank/DDBJ whole genome shotgun (WGS) entry which is preliminary data.</text>
</comment>
<dbReference type="EMBL" id="CATNWA010014785">
    <property type="protein sequence ID" value="CAI9575859.1"/>
    <property type="molecule type" value="Genomic_DNA"/>
</dbReference>